<gene>
    <name evidence="1" type="ORF">VC83_09653</name>
</gene>
<dbReference type="Proteomes" id="UP000077154">
    <property type="component" value="Unassembled WGS sequence"/>
</dbReference>
<proteinExistence type="predicted"/>
<dbReference type="OrthoDB" id="3428185at2759"/>
<reference evidence="1" key="1">
    <citation type="submission" date="2016-03" db="EMBL/GenBank/DDBJ databases">
        <title>Updated assembly of Pseudogymnoascus destructans, the fungus causing white-nose syndrome of bats.</title>
        <authorList>
            <person name="Palmer J.M."/>
            <person name="Drees K.P."/>
            <person name="Foster J.T."/>
            <person name="Lindner D.L."/>
        </authorList>
    </citation>
    <scope>NUCLEOTIDE SEQUENCE [LARGE SCALE GENOMIC DNA]</scope>
    <source>
        <strain evidence="1">20631-21</strain>
    </source>
</reference>
<organism evidence="1">
    <name type="scientific">Pseudogymnoascus destructans</name>
    <dbReference type="NCBI Taxonomy" id="655981"/>
    <lineage>
        <taxon>Eukaryota</taxon>
        <taxon>Fungi</taxon>
        <taxon>Dikarya</taxon>
        <taxon>Ascomycota</taxon>
        <taxon>Pezizomycotina</taxon>
        <taxon>Leotiomycetes</taxon>
        <taxon>Thelebolales</taxon>
        <taxon>Thelebolaceae</taxon>
        <taxon>Pseudogymnoascus</taxon>
    </lineage>
</organism>
<dbReference type="RefSeq" id="XP_024328834.1">
    <property type="nucleotide sequence ID" value="XM_024473066.1"/>
</dbReference>
<sequence>MVFTAIGHLRAAEILPKPAPSWRWFQSFIKSSSILFRVVKTKPIAQVRVTTHDISAVQDWFGVYLAWCTQHNIQPQDIYNFDETGFRVGVAPGEDVIVPVSITEMYVPMAENRKSITVIESICAVGQVLPPIIIVYGILV</sequence>
<name>A0A2P6FGM0_9PEZI</name>
<dbReference type="EMBL" id="KV441402">
    <property type="protein sequence ID" value="PQM43526.1"/>
    <property type="molecule type" value="Genomic_DNA"/>
</dbReference>
<evidence type="ECO:0000313" key="1">
    <source>
        <dbReference type="EMBL" id="PQM43526.1"/>
    </source>
</evidence>
<accession>A0A2P6FGM0</accession>
<dbReference type="GeneID" id="36292683"/>
<evidence type="ECO:0008006" key="2">
    <source>
        <dbReference type="Google" id="ProtNLM"/>
    </source>
</evidence>
<protein>
    <recommendedName>
        <fullName evidence="2">DDE-1 domain-containing protein</fullName>
    </recommendedName>
</protein>
<dbReference type="AlphaFoldDB" id="A0A2P6FGM0"/>